<reference evidence="6 7" key="1">
    <citation type="submission" date="2024-02" db="EMBL/GenBank/DDBJ databases">
        <title>The Genome Sequence of Enterococcus sp. DIV0159.</title>
        <authorList>
            <person name="Earl A."/>
            <person name="Manson A."/>
            <person name="Gilmore M."/>
            <person name="Sanders J."/>
            <person name="Shea T."/>
            <person name="Howe W."/>
            <person name="Livny J."/>
            <person name="Cuomo C."/>
            <person name="Neafsey D."/>
            <person name="Birren B."/>
        </authorList>
    </citation>
    <scope>NUCLEOTIDE SEQUENCE [LARGE SCALE GENOMIC DNA]</scope>
    <source>
        <strain evidence="6 7">665A</strain>
    </source>
</reference>
<dbReference type="InterPro" id="IPR014284">
    <property type="entry name" value="RNA_pol_sigma-70_dom"/>
</dbReference>
<keyword evidence="4" id="KW-0804">Transcription</keyword>
<keyword evidence="2" id="KW-0805">Transcription regulation</keyword>
<dbReference type="PANTHER" id="PTHR43133">
    <property type="entry name" value="RNA POLYMERASE ECF-TYPE SIGMA FACTO"/>
    <property type="match status" value="1"/>
</dbReference>
<dbReference type="InterPro" id="IPR013324">
    <property type="entry name" value="RNA_pol_sigma_r3/r4-like"/>
</dbReference>
<dbReference type="SUPFAM" id="SSF88659">
    <property type="entry name" value="Sigma3 and sigma4 domains of RNA polymerase sigma factors"/>
    <property type="match status" value="1"/>
</dbReference>
<feature type="domain" description="RNA polymerase sigma factor 70 region 4 type 2" evidence="5">
    <location>
        <begin position="98"/>
        <end position="148"/>
    </location>
</feature>
<dbReference type="Gene3D" id="1.10.10.10">
    <property type="entry name" value="Winged helix-like DNA-binding domain superfamily/Winged helix DNA-binding domain"/>
    <property type="match status" value="1"/>
</dbReference>
<proteinExistence type="inferred from homology"/>
<sequence length="154" mass="18392">MKKDVKFEEVLLSLGQEMTNLLVKRGSSFEDAEDAVSQTYLTIFSILPEITQDNLRPWFFRVSFNNYINIYRKKRREQGFVHNYHVFQSDFSEEHSKLFELIDSLTAEEQELILLKYFYQLSYSDISNLLGISIENVRKKLYRSRKKLKKSLED</sequence>
<accession>A0ABV0EUY2</accession>
<evidence type="ECO:0000259" key="5">
    <source>
        <dbReference type="Pfam" id="PF08281"/>
    </source>
</evidence>
<dbReference type="InterPro" id="IPR013325">
    <property type="entry name" value="RNA_pol_sigma_r2"/>
</dbReference>
<evidence type="ECO:0000256" key="1">
    <source>
        <dbReference type="ARBA" id="ARBA00010641"/>
    </source>
</evidence>
<protein>
    <submittedName>
        <fullName evidence="6">RNA polymerase sigma-70 factor, ECF subfamily</fullName>
    </submittedName>
</protein>
<comment type="caution">
    <text evidence="6">The sequence shown here is derived from an EMBL/GenBank/DDBJ whole genome shotgun (WGS) entry which is preliminary data.</text>
</comment>
<keyword evidence="3" id="KW-0731">Sigma factor</keyword>
<dbReference type="Pfam" id="PF08281">
    <property type="entry name" value="Sigma70_r4_2"/>
    <property type="match status" value="1"/>
</dbReference>
<evidence type="ECO:0000313" key="6">
    <source>
        <dbReference type="EMBL" id="MEO1771378.1"/>
    </source>
</evidence>
<evidence type="ECO:0000256" key="2">
    <source>
        <dbReference type="ARBA" id="ARBA00023015"/>
    </source>
</evidence>
<dbReference type="InterPro" id="IPR013249">
    <property type="entry name" value="RNA_pol_sigma70_r4_t2"/>
</dbReference>
<dbReference type="SUPFAM" id="SSF88946">
    <property type="entry name" value="Sigma2 domain of RNA polymerase sigma factors"/>
    <property type="match status" value="1"/>
</dbReference>
<dbReference type="InterPro" id="IPR036388">
    <property type="entry name" value="WH-like_DNA-bd_sf"/>
</dbReference>
<dbReference type="PANTHER" id="PTHR43133:SF60">
    <property type="entry name" value="RNA POLYMERASE SIGMA FACTOR SIGV"/>
    <property type="match status" value="1"/>
</dbReference>
<dbReference type="Proteomes" id="UP000664357">
    <property type="component" value="Unassembled WGS sequence"/>
</dbReference>
<name>A0ABV0EUY2_9ENTE</name>
<dbReference type="InterPro" id="IPR039425">
    <property type="entry name" value="RNA_pol_sigma-70-like"/>
</dbReference>
<dbReference type="EMBL" id="JAFREL020000003">
    <property type="protein sequence ID" value="MEO1771378.1"/>
    <property type="molecule type" value="Genomic_DNA"/>
</dbReference>
<dbReference type="NCBIfam" id="TIGR02937">
    <property type="entry name" value="sigma70-ECF"/>
    <property type="match status" value="1"/>
</dbReference>
<dbReference type="Gene3D" id="1.10.1740.10">
    <property type="match status" value="1"/>
</dbReference>
<evidence type="ECO:0000256" key="4">
    <source>
        <dbReference type="ARBA" id="ARBA00023163"/>
    </source>
</evidence>
<keyword evidence="7" id="KW-1185">Reference proteome</keyword>
<dbReference type="CDD" id="cd06171">
    <property type="entry name" value="Sigma70_r4"/>
    <property type="match status" value="1"/>
</dbReference>
<organism evidence="6 7">
    <name type="scientific">Candidatus Enterococcus ferrettii</name>
    <dbReference type="NCBI Taxonomy" id="2815324"/>
    <lineage>
        <taxon>Bacteria</taxon>
        <taxon>Bacillati</taxon>
        <taxon>Bacillota</taxon>
        <taxon>Bacilli</taxon>
        <taxon>Lactobacillales</taxon>
        <taxon>Enterococcaceae</taxon>
        <taxon>Enterococcus</taxon>
    </lineage>
</organism>
<evidence type="ECO:0000256" key="3">
    <source>
        <dbReference type="ARBA" id="ARBA00023082"/>
    </source>
</evidence>
<dbReference type="RefSeq" id="WP_207703550.1">
    <property type="nucleotide sequence ID" value="NZ_JAFREL020000003.1"/>
</dbReference>
<comment type="similarity">
    <text evidence="1">Belongs to the sigma-70 factor family. ECF subfamily.</text>
</comment>
<evidence type="ECO:0000313" key="7">
    <source>
        <dbReference type="Proteomes" id="UP000664357"/>
    </source>
</evidence>
<gene>
    <name evidence="6" type="ORF">JZO67_003358</name>
</gene>